<accession>A0ABM3FCH1</accession>
<dbReference type="PROSITE" id="PS50014">
    <property type="entry name" value="BROMODOMAIN_2"/>
    <property type="match status" value="1"/>
</dbReference>
<reference evidence="6" key="1">
    <citation type="submission" date="2025-08" db="UniProtKB">
        <authorList>
            <consortium name="RefSeq"/>
        </authorList>
    </citation>
    <scope>IDENTIFICATION</scope>
    <source>
        <tissue evidence="6">Thorax and Abdomen</tissue>
    </source>
</reference>
<dbReference type="Pfam" id="PF00439">
    <property type="entry name" value="Bromodomain"/>
    <property type="match status" value="1"/>
</dbReference>
<dbReference type="RefSeq" id="XP_046585712.1">
    <property type="nucleotide sequence ID" value="XM_046729756.1"/>
</dbReference>
<feature type="compositionally biased region" description="Polar residues" evidence="3">
    <location>
        <begin position="1553"/>
        <end position="1564"/>
    </location>
</feature>
<dbReference type="InterPro" id="IPR001487">
    <property type="entry name" value="Bromodomain"/>
</dbReference>
<gene>
    <name evidence="6" type="primary">LOC107223366</name>
</gene>
<feature type="compositionally biased region" description="Polar residues" evidence="3">
    <location>
        <begin position="1306"/>
        <end position="1320"/>
    </location>
</feature>
<feature type="region of interest" description="Disordered" evidence="3">
    <location>
        <begin position="1375"/>
        <end position="1398"/>
    </location>
</feature>
<feature type="compositionally biased region" description="Basic and acidic residues" evidence="3">
    <location>
        <begin position="1239"/>
        <end position="1267"/>
    </location>
</feature>
<dbReference type="GeneID" id="107223366"/>
<feature type="compositionally biased region" description="Polar residues" evidence="3">
    <location>
        <begin position="1075"/>
        <end position="1088"/>
    </location>
</feature>
<dbReference type="Proteomes" id="UP000829291">
    <property type="component" value="Chromosome 1"/>
</dbReference>
<feature type="region of interest" description="Disordered" evidence="3">
    <location>
        <begin position="1531"/>
        <end position="1578"/>
    </location>
</feature>
<sequence>MLQSNFESVSGPEAVIGSPGTNLRTLHPAAPPTGWRTMHPTAPRSSRSSVHSLAPSPTVAPSPCPSPSPSPSLALPLPQQQQQHIIYGPITALQPCTAALHPPCVYPSNTQRGTSTPVSVPQQAQGKSTKWHGKSNNKPPRSQYCHGQPGQSAHPSYAGKSLVVYDQTQTGTPVSTSSFLVSSSAFAHGQFPAEHYNNSSVALVPPPYFKPPEVQTFCLVQDRQTAPQHNSYYNISATNTCSLQNVNSTSGFQLPNIAPYTVTAFPNNQIPAPVPVQSTQLFQTAPVGLVFGPPPREKHATTSVLDVSTSAKYLRNKHPGSTADPKIPTIPQLQNEWPPSLTPTTNCSSSSAAAATSITVPALSSNNVAFDACKSPQDTSFPKLSVPTPLKQAQDRYSDDSSISFDFTIEAEKMVSALCNTASSNDLGGVCGKDEIRKSETSYFNGAGDNVGNKGSWFADLGIDYSLNGDGGSRTVGTQTQPNQVFAQQLPELIRKTAYWGCSEAESILNSVKYQNPKQTWLSNISSATRTAITKSSTCFPVFAGDGKFVHDLISALLRVTNGWLILDNYLNKQHYPNLTDKIDDELTRCFQGWEGSTYELLRNVVQTFLKLDEASKSNFNPTSGSQFETQNGSFPGDVSLYTNSDVFCPAVNTASCQHRTDNNILSSAFPFQQPQESAYAVHYTPQPAGVQNFRYFNTQQGLKETKPRSKWTLTESLVSATEGTKSVPDVTLTNSEAGLGGCKFRSKINSSSGKGTSRQSLNAEFVDLRNKVVESNSDTVKQWNMNADSRRKTDFLFRIKSTGEMEPVYKANSSTGLVSMYSTKTSDTAYDTGGTTRLYTQDPEAVFRNATSVAEPAYIGRPTILGESSFNRKFHRDNDHRSKSLKCMDQNYLAKSGSGVGTICLGKSSTDHLELATVPRNKMTLLSQIEPSATLSKGPEEMAASLSAWFASMRTSNPILSASSTGNSENRLSENYKSPHSQDLSRSTIDMTRQLQMDPNRQLKTLQNMQSIQSAPWNACNLINNRSNVQQIEEYDSSEDVRVYMKPGSYNVPKKRHQRRPNKRVENPPVLRNPSGNITQNNSASTQRLQFQAVPALPPSSLSLDNSPRILRRVNSSSSHDFSQDVTWKAACASAEILLEALAVKEGEMGASEVKETPARMSPRPKCQDGGASSYEASEDDSGSTCKLSTSGLQSEDTKMSKTNIKTDSWLIRTLNNASIKQRQEPDLDSSESFNSSIHEDELVRGNSGKKLDTSLSRSREPRDEDQTTDLAEGIARATYSETVRRCVSGNGTKESCRSRPQKATLANTSGTGNIMSTRKCQRKESERSSLSYKSRKSVGKGVAKDTDLAPSEDSCVKIKLPKDEIPRLPVVKGHSKKKDAVSVNSGENGKNKGGDRGWSVWYSSRRRQSLSPLASRKLEAIHDTVWQMEEAEIFKYPPSNSLPMRSSRESSEDYYKVIKSPMFLETIGYKLKNKIYHKVEHVIRDFRRIIFNSRMYHKNDADRMARVEALSQKLDNLFDEHFTSWDFENITGSPRDGNGSPTPSRYKLPSQKATRSVNTKKSPSVHIDLDNSGSVH</sequence>
<feature type="region of interest" description="Disordered" evidence="3">
    <location>
        <begin position="1"/>
        <end position="80"/>
    </location>
</feature>
<evidence type="ECO:0000259" key="4">
    <source>
        <dbReference type="PROSITE" id="PS50014"/>
    </source>
</evidence>
<feature type="compositionally biased region" description="Low complexity" evidence="3">
    <location>
        <begin position="71"/>
        <end position="80"/>
    </location>
</feature>
<feature type="region of interest" description="Disordered" evidence="3">
    <location>
        <begin position="1222"/>
        <end position="1277"/>
    </location>
</feature>
<keyword evidence="1 2" id="KW-0103">Bromodomain</keyword>
<evidence type="ECO:0000256" key="1">
    <source>
        <dbReference type="ARBA" id="ARBA00023117"/>
    </source>
</evidence>
<feature type="region of interest" description="Disordered" evidence="3">
    <location>
        <begin position="1049"/>
        <end position="1088"/>
    </location>
</feature>
<dbReference type="SUPFAM" id="SSF47370">
    <property type="entry name" value="Bromodomain"/>
    <property type="match status" value="1"/>
</dbReference>
<feature type="region of interest" description="Disordered" evidence="3">
    <location>
        <begin position="1154"/>
        <end position="1202"/>
    </location>
</feature>
<feature type="region of interest" description="Disordered" evidence="3">
    <location>
        <begin position="961"/>
        <end position="987"/>
    </location>
</feature>
<name>A0ABM3FCH1_NEOLC</name>
<evidence type="ECO:0000256" key="2">
    <source>
        <dbReference type="PROSITE-ProRule" id="PRU00035"/>
    </source>
</evidence>
<feature type="region of interest" description="Disordered" evidence="3">
    <location>
        <begin position="1291"/>
        <end position="1352"/>
    </location>
</feature>
<proteinExistence type="predicted"/>
<dbReference type="Gene3D" id="1.20.920.10">
    <property type="entry name" value="Bromodomain-like"/>
    <property type="match status" value="1"/>
</dbReference>
<feature type="region of interest" description="Disordered" evidence="3">
    <location>
        <begin position="108"/>
        <end position="153"/>
    </location>
</feature>
<evidence type="ECO:0000313" key="6">
    <source>
        <dbReference type="RefSeq" id="XP_046585712.1"/>
    </source>
</evidence>
<dbReference type="SMART" id="SM00297">
    <property type="entry name" value="BROMO"/>
    <property type="match status" value="1"/>
</dbReference>
<feature type="compositionally biased region" description="Basic residues" evidence="3">
    <location>
        <begin position="1054"/>
        <end position="1063"/>
    </location>
</feature>
<feature type="compositionally biased region" description="Polar residues" evidence="3">
    <location>
        <begin position="108"/>
        <end position="128"/>
    </location>
</feature>
<protein>
    <submittedName>
        <fullName evidence="6">Uncharacterized protein LOC107223366 isoform X1</fullName>
    </submittedName>
</protein>
<organism evidence="5 6">
    <name type="scientific">Neodiprion lecontei</name>
    <name type="common">Redheaded pine sawfly</name>
    <dbReference type="NCBI Taxonomy" id="441921"/>
    <lineage>
        <taxon>Eukaryota</taxon>
        <taxon>Metazoa</taxon>
        <taxon>Ecdysozoa</taxon>
        <taxon>Arthropoda</taxon>
        <taxon>Hexapoda</taxon>
        <taxon>Insecta</taxon>
        <taxon>Pterygota</taxon>
        <taxon>Neoptera</taxon>
        <taxon>Endopterygota</taxon>
        <taxon>Hymenoptera</taxon>
        <taxon>Tenthredinoidea</taxon>
        <taxon>Diprionidae</taxon>
        <taxon>Diprioninae</taxon>
        <taxon>Neodiprion</taxon>
    </lineage>
</organism>
<feature type="compositionally biased region" description="Pro residues" evidence="3">
    <location>
        <begin position="58"/>
        <end position="70"/>
    </location>
</feature>
<feature type="compositionally biased region" description="Polar residues" evidence="3">
    <location>
        <begin position="1184"/>
        <end position="1202"/>
    </location>
</feature>
<dbReference type="InterPro" id="IPR036427">
    <property type="entry name" value="Bromodomain-like_sf"/>
</dbReference>
<evidence type="ECO:0000256" key="3">
    <source>
        <dbReference type="SAM" id="MobiDB-lite"/>
    </source>
</evidence>
<feature type="domain" description="Bromo" evidence="4">
    <location>
        <begin position="1428"/>
        <end position="1506"/>
    </location>
</feature>
<keyword evidence="5" id="KW-1185">Reference proteome</keyword>
<evidence type="ECO:0000313" key="5">
    <source>
        <dbReference type="Proteomes" id="UP000829291"/>
    </source>
</evidence>